<proteinExistence type="predicted"/>
<dbReference type="EMBL" id="CM051394">
    <property type="protein sequence ID" value="KAJ4729981.1"/>
    <property type="molecule type" value="Genomic_DNA"/>
</dbReference>
<gene>
    <name evidence="1" type="ORF">OWV82_002675</name>
</gene>
<dbReference type="Proteomes" id="UP001164539">
    <property type="component" value="Chromosome 1"/>
</dbReference>
<keyword evidence="2" id="KW-1185">Reference proteome</keyword>
<accession>A0ACC1Z1X2</accession>
<organism evidence="1 2">
    <name type="scientific">Melia azedarach</name>
    <name type="common">Chinaberry tree</name>
    <dbReference type="NCBI Taxonomy" id="155640"/>
    <lineage>
        <taxon>Eukaryota</taxon>
        <taxon>Viridiplantae</taxon>
        <taxon>Streptophyta</taxon>
        <taxon>Embryophyta</taxon>
        <taxon>Tracheophyta</taxon>
        <taxon>Spermatophyta</taxon>
        <taxon>Magnoliopsida</taxon>
        <taxon>eudicotyledons</taxon>
        <taxon>Gunneridae</taxon>
        <taxon>Pentapetalae</taxon>
        <taxon>rosids</taxon>
        <taxon>malvids</taxon>
        <taxon>Sapindales</taxon>
        <taxon>Meliaceae</taxon>
        <taxon>Melia</taxon>
    </lineage>
</organism>
<comment type="caution">
    <text evidence="1">The sequence shown here is derived from an EMBL/GenBank/DDBJ whole genome shotgun (WGS) entry which is preliminary data.</text>
</comment>
<protein>
    <submittedName>
        <fullName evidence="1">Cysteine-rich repeat secretory protein</fullName>
    </submittedName>
</protein>
<evidence type="ECO:0000313" key="1">
    <source>
        <dbReference type="EMBL" id="KAJ4729981.1"/>
    </source>
</evidence>
<reference evidence="1 2" key="1">
    <citation type="journal article" date="2023" name="Science">
        <title>Complex scaffold remodeling in plant triterpene biosynthesis.</title>
        <authorList>
            <person name="De La Pena R."/>
            <person name="Hodgson H."/>
            <person name="Liu J.C."/>
            <person name="Stephenson M.J."/>
            <person name="Martin A.C."/>
            <person name="Owen C."/>
            <person name="Harkess A."/>
            <person name="Leebens-Mack J."/>
            <person name="Jimenez L.E."/>
            <person name="Osbourn A."/>
            <person name="Sattely E.S."/>
        </authorList>
    </citation>
    <scope>NUCLEOTIDE SEQUENCE [LARGE SCALE GENOMIC DNA]</scope>
    <source>
        <strain evidence="2">cv. JPN11</strain>
        <tissue evidence="1">Leaf</tissue>
    </source>
</reference>
<evidence type="ECO:0000313" key="2">
    <source>
        <dbReference type="Proteomes" id="UP001164539"/>
    </source>
</evidence>
<name>A0ACC1Z1X2_MELAZ</name>
<sequence length="246" mass="27618">MIIYRFATMSSSKIDSSFFLVTFAFVIQTVFGDPLFHFCSSSENFTANDPYEANLNKLMGYLDYQTPSTGFGKGAAGENLYGLALCRGDVSISDCKSCVVDASIEIRKRCPNKKAAIIWYDHCLLKYSDKEFFGQIDSQNKFCLWNFQSVSRPEPFNEKTKALLSQLANKAYVTPKMYAVGEMLQFESKKLYGLTQCTRDLSMNDCKKCLDGIIAELPRCCGGKEGGRVVTGSCNIRYELYPIVTE</sequence>